<sequence length="169" mass="18881">MLIDGSKSGKPYTHPLTYSAFTPWLGEAVRINDLVPKTEILKGLSPKDQATTSGTASAIDEDTILRVLDSRPLNWYVKTILQEMHPGIFCVMVILQLKKQVDGVLDSTKPPDKVGKDVYAEDAFVVSTWHALFRKTRCRVSLMTQDPKISPPFPCVETGAVVLKYLYNR</sequence>
<dbReference type="Proteomes" id="UP000465112">
    <property type="component" value="Chromosome 3"/>
</dbReference>
<comment type="caution">
    <text evidence="1">The sequence shown here is derived from an EMBL/GenBank/DDBJ whole genome shotgun (WGS) entry which is preliminary data.</text>
</comment>
<evidence type="ECO:0000313" key="1">
    <source>
        <dbReference type="EMBL" id="KAF1392466.1"/>
    </source>
</evidence>
<evidence type="ECO:0000313" key="2">
    <source>
        <dbReference type="Proteomes" id="UP000465112"/>
    </source>
</evidence>
<proteinExistence type="predicted"/>
<dbReference type="EMBL" id="VHII01000003">
    <property type="protein sequence ID" value="KAF1392466.1"/>
    <property type="molecule type" value="Genomic_DNA"/>
</dbReference>
<reference evidence="1 2" key="1">
    <citation type="submission" date="2019-06" db="EMBL/GenBank/DDBJ databases">
        <title>A chromosome-scale genome assembly of the European perch, Perca fluviatilis.</title>
        <authorList>
            <person name="Roques C."/>
            <person name="Zahm M."/>
            <person name="Cabau C."/>
            <person name="Klopp C."/>
            <person name="Bouchez O."/>
            <person name="Donnadieu C."/>
            <person name="Kuhl H."/>
            <person name="Gislard M."/>
            <person name="Guendouz S."/>
            <person name="Journot L."/>
            <person name="Haffray P."/>
            <person name="Bestin A."/>
            <person name="Morvezen R."/>
            <person name="Feron R."/>
            <person name="Wen M."/>
            <person name="Jouanno E."/>
            <person name="Herpin A."/>
            <person name="Schartl M."/>
            <person name="Postlethwait J."/>
            <person name="Schaerlinger B."/>
            <person name="Chardard D."/>
            <person name="Lecocq T."/>
            <person name="Poncet C."/>
            <person name="Jaffrelo L."/>
            <person name="Lampietro C."/>
            <person name="Guiguen Y."/>
        </authorList>
    </citation>
    <scope>NUCLEOTIDE SEQUENCE [LARGE SCALE GENOMIC DNA]</scope>
    <source>
        <tissue evidence="1">Blood</tissue>
    </source>
</reference>
<protein>
    <submittedName>
        <fullName evidence="1">Uncharacterized protein</fullName>
    </submittedName>
</protein>
<keyword evidence="2" id="KW-1185">Reference proteome</keyword>
<accession>A0A6A5FB49</accession>
<dbReference type="AlphaFoldDB" id="A0A6A5FB49"/>
<organism evidence="1 2">
    <name type="scientific">Perca fluviatilis</name>
    <name type="common">European perch</name>
    <dbReference type="NCBI Taxonomy" id="8168"/>
    <lineage>
        <taxon>Eukaryota</taxon>
        <taxon>Metazoa</taxon>
        <taxon>Chordata</taxon>
        <taxon>Craniata</taxon>
        <taxon>Vertebrata</taxon>
        <taxon>Euteleostomi</taxon>
        <taxon>Actinopterygii</taxon>
        <taxon>Neopterygii</taxon>
        <taxon>Teleostei</taxon>
        <taxon>Neoteleostei</taxon>
        <taxon>Acanthomorphata</taxon>
        <taxon>Eupercaria</taxon>
        <taxon>Perciformes</taxon>
        <taxon>Percoidei</taxon>
        <taxon>Percidae</taxon>
        <taxon>Percinae</taxon>
        <taxon>Perca</taxon>
    </lineage>
</organism>
<name>A0A6A5FB49_PERFL</name>
<gene>
    <name evidence="1" type="ORF">PFLUV_G00028200</name>
</gene>